<dbReference type="InterPro" id="IPR009094">
    <property type="entry name" value="DiS-bond_isomerase_DsbC/G_N_sf"/>
</dbReference>
<evidence type="ECO:0000256" key="1">
    <source>
        <dbReference type="ARBA" id="ARBA00004418"/>
    </source>
</evidence>
<evidence type="ECO:0000256" key="7">
    <source>
        <dbReference type="RuleBase" id="RU364038"/>
    </source>
</evidence>
<keyword evidence="6 7" id="KW-0676">Redox-active center</keyword>
<keyword evidence="4 7" id="KW-0574">Periplasm</keyword>
<keyword evidence="3 7" id="KW-0732">Signal</keyword>
<organism evidence="10 11">
    <name type="scientific">Dokdonella immobilis</name>
    <dbReference type="NCBI Taxonomy" id="578942"/>
    <lineage>
        <taxon>Bacteria</taxon>
        <taxon>Pseudomonadati</taxon>
        <taxon>Pseudomonadota</taxon>
        <taxon>Gammaproteobacteria</taxon>
        <taxon>Lysobacterales</taxon>
        <taxon>Rhodanobacteraceae</taxon>
        <taxon>Dokdonella</taxon>
    </lineage>
</organism>
<keyword evidence="5" id="KW-1015">Disulfide bond</keyword>
<evidence type="ECO:0000256" key="4">
    <source>
        <dbReference type="ARBA" id="ARBA00022764"/>
    </source>
</evidence>
<evidence type="ECO:0000313" key="10">
    <source>
        <dbReference type="EMBL" id="SFN17409.1"/>
    </source>
</evidence>
<evidence type="ECO:0000259" key="9">
    <source>
        <dbReference type="Pfam" id="PF13098"/>
    </source>
</evidence>
<evidence type="ECO:0000256" key="3">
    <source>
        <dbReference type="ARBA" id="ARBA00022729"/>
    </source>
</evidence>
<dbReference type="InterPro" id="IPR051470">
    <property type="entry name" value="Thiol:disulfide_interchange"/>
</dbReference>
<gene>
    <name evidence="10" type="ORF">SAMN05216289_10680</name>
</gene>
<dbReference type="OrthoDB" id="12976at2"/>
<feature type="domain" description="Thioredoxin-like fold" evidence="9">
    <location>
        <begin position="115"/>
        <end position="235"/>
    </location>
</feature>
<dbReference type="PANTHER" id="PTHR35272">
    <property type="entry name" value="THIOL:DISULFIDE INTERCHANGE PROTEIN DSBC-RELATED"/>
    <property type="match status" value="1"/>
</dbReference>
<dbReference type="InterPro" id="IPR036249">
    <property type="entry name" value="Thioredoxin-like_sf"/>
</dbReference>
<dbReference type="STRING" id="578942.SAMN05216289_10680"/>
<evidence type="ECO:0000313" key="11">
    <source>
        <dbReference type="Proteomes" id="UP000198575"/>
    </source>
</evidence>
<accession>A0A1I4WWT6</accession>
<comment type="similarity">
    <text evidence="2 7">Belongs to the thioredoxin family. DsbC subfamily.</text>
</comment>
<dbReference type="InterPro" id="IPR018950">
    <property type="entry name" value="DiS-bond_isomerase_DsbC/G_N"/>
</dbReference>
<keyword evidence="11" id="KW-1185">Reference proteome</keyword>
<dbReference type="SUPFAM" id="SSF52833">
    <property type="entry name" value="Thioredoxin-like"/>
    <property type="match status" value="1"/>
</dbReference>
<dbReference type="SUPFAM" id="SSF54423">
    <property type="entry name" value="DsbC/DsbG N-terminal domain-like"/>
    <property type="match status" value="1"/>
</dbReference>
<dbReference type="EMBL" id="FOVF01000006">
    <property type="protein sequence ID" value="SFN17409.1"/>
    <property type="molecule type" value="Genomic_DNA"/>
</dbReference>
<dbReference type="GO" id="GO:0042597">
    <property type="term" value="C:periplasmic space"/>
    <property type="evidence" value="ECO:0007669"/>
    <property type="project" value="UniProtKB-SubCell"/>
</dbReference>
<dbReference type="Gene3D" id="3.40.30.10">
    <property type="entry name" value="Glutaredoxin"/>
    <property type="match status" value="1"/>
</dbReference>
<evidence type="ECO:0000256" key="2">
    <source>
        <dbReference type="ARBA" id="ARBA00009813"/>
    </source>
</evidence>
<name>A0A1I4WWT6_9GAMM</name>
<comment type="subcellular location">
    <subcellularLocation>
        <location evidence="1 7">Periplasm</location>
    </subcellularLocation>
</comment>
<dbReference type="Pfam" id="PF13098">
    <property type="entry name" value="Thioredoxin_2"/>
    <property type="match status" value="1"/>
</dbReference>
<dbReference type="Pfam" id="PF10411">
    <property type="entry name" value="DsbC_N"/>
    <property type="match status" value="1"/>
</dbReference>
<evidence type="ECO:0000256" key="6">
    <source>
        <dbReference type="ARBA" id="ARBA00023284"/>
    </source>
</evidence>
<sequence>MKFPVIAALVFSAVVPLAQAADKGDQAARDAIQKLVQDRKIEALEKAPIDGYYQAVVGSQLLYVSADGRYVLQGTLYDADAKLDLTAARLARVNVAKLDAYPESKRISFKPTSKPKYKVTVFTDIDCGYCRKMHSHIAEYNERGIQVDYLFFPRSGPGTPSFAKAVSVWCAKDRQSAFTAAKAGSDPAPLQCDNPVTEEYQLGIDVGVDGTPTVFAPDGSKIGGYLTPDQLQAQLERVAAQEKPGA</sequence>
<feature type="signal peptide" evidence="7">
    <location>
        <begin position="1"/>
        <end position="20"/>
    </location>
</feature>
<dbReference type="RefSeq" id="WP_092406174.1">
    <property type="nucleotide sequence ID" value="NZ_FOVF01000006.1"/>
</dbReference>
<feature type="chain" id="PRO_5011331803" description="Thiol:disulfide interchange protein" evidence="7">
    <location>
        <begin position="21"/>
        <end position="246"/>
    </location>
</feature>
<proteinExistence type="inferred from homology"/>
<dbReference type="InterPro" id="IPR012336">
    <property type="entry name" value="Thioredoxin-like_fold"/>
</dbReference>
<dbReference type="AlphaFoldDB" id="A0A1I4WWT6"/>
<comment type="function">
    <text evidence="7">Required for disulfide bond formation in some periplasmic proteins. Acts by transferring its disulfide bond to other proteins and is reduced in the process.</text>
</comment>
<evidence type="ECO:0000259" key="8">
    <source>
        <dbReference type="Pfam" id="PF10411"/>
    </source>
</evidence>
<protein>
    <recommendedName>
        <fullName evidence="7">Thiol:disulfide interchange protein</fullName>
    </recommendedName>
</protein>
<evidence type="ECO:0000256" key="5">
    <source>
        <dbReference type="ARBA" id="ARBA00023157"/>
    </source>
</evidence>
<dbReference type="CDD" id="cd03020">
    <property type="entry name" value="DsbA_DsbC_DsbG"/>
    <property type="match status" value="1"/>
</dbReference>
<dbReference type="Gene3D" id="3.10.450.70">
    <property type="entry name" value="Disulphide bond isomerase, DsbC/G, N-terminal"/>
    <property type="match status" value="1"/>
</dbReference>
<dbReference type="InterPro" id="IPR033954">
    <property type="entry name" value="DiS-bond_Isoase_DsbC/G"/>
</dbReference>
<dbReference type="PANTHER" id="PTHR35272:SF3">
    <property type="entry name" value="THIOL:DISULFIDE INTERCHANGE PROTEIN DSBC"/>
    <property type="match status" value="1"/>
</dbReference>
<dbReference type="Proteomes" id="UP000198575">
    <property type="component" value="Unassembled WGS sequence"/>
</dbReference>
<feature type="domain" description="Disulphide bond isomerase DsbC/G N-terminal" evidence="8">
    <location>
        <begin position="20"/>
        <end position="87"/>
    </location>
</feature>
<reference evidence="10 11" key="1">
    <citation type="submission" date="2016-10" db="EMBL/GenBank/DDBJ databases">
        <authorList>
            <person name="de Groot N.N."/>
        </authorList>
    </citation>
    <scope>NUCLEOTIDE SEQUENCE [LARGE SCALE GENOMIC DNA]</scope>
    <source>
        <strain evidence="10 11">CGMCC 1.7659</strain>
    </source>
</reference>